<evidence type="ECO:0000313" key="1">
    <source>
        <dbReference type="EMBL" id="CAM08496.1"/>
    </source>
</evidence>
<name>A0A0U1RIV8_NEIMA</name>
<evidence type="ECO:0000313" key="2">
    <source>
        <dbReference type="Proteomes" id="UP000000626"/>
    </source>
</evidence>
<dbReference type="EMBL" id="AL157959">
    <property type="protein sequence ID" value="CAM08496.1"/>
    <property type="molecule type" value="Genomic_DNA"/>
</dbReference>
<protein>
    <submittedName>
        <fullName evidence="1">DNA-binding protein</fullName>
    </submittedName>
</protein>
<dbReference type="KEGG" id="nma:NMA1312"/>
<sequence>MAHPKEIREKLRRLYVSDGQTLEIAAMMCEIPIATARSWKRAAKESSDDWDKVRAAYTLAGGGIEDLSRSLLAGFLVQYQSTMTMLQDTSIEGLMPSERAKLLTSLSDAFTKTVAANAKVMPETSKLATAIEVLELFGEVVRERYPQHLQAYVELVEPLGVEIEKKYR</sequence>
<dbReference type="Proteomes" id="UP000000626">
    <property type="component" value="Chromosome"/>
</dbReference>
<dbReference type="AlphaFoldDB" id="A0A0U1RIV8"/>
<dbReference type="GO" id="GO:0003677">
    <property type="term" value="F:DNA binding"/>
    <property type="evidence" value="ECO:0007669"/>
    <property type="project" value="UniProtKB-KW"/>
</dbReference>
<accession>A0A0U1RIV8</accession>
<reference evidence="1 2" key="1">
    <citation type="journal article" date="2000" name="Nature">
        <title>Complete DNA sequence of a serogroup A strain of Neisseria meningitidis Z2491.</title>
        <authorList>
            <person name="Parkhill J."/>
            <person name="Achtman M."/>
            <person name="James K.D."/>
            <person name="Bentley S.D."/>
            <person name="Churcher C."/>
            <person name="Klee S.R."/>
            <person name="Morelli G."/>
            <person name="Basham D."/>
            <person name="Brown D."/>
            <person name="Chillingworth T."/>
            <person name="Davies R.M."/>
            <person name="Davis P."/>
            <person name="Devlin K."/>
            <person name="Feltwell T."/>
            <person name="Hamlin N."/>
            <person name="Holroyd S."/>
            <person name="Jagels K."/>
            <person name="Leather S."/>
            <person name="Moule S."/>
            <person name="Mungall K."/>
            <person name="Quail M.A."/>
            <person name="Rajandream M.A."/>
            <person name="Rutherford K.M."/>
            <person name="Simmonds M."/>
            <person name="Skelton J."/>
            <person name="Whitehead S."/>
            <person name="Spratt B.G."/>
            <person name="Barrell B.G."/>
        </authorList>
    </citation>
    <scope>NUCLEOTIDE SEQUENCE [LARGE SCALE GENOMIC DNA]</scope>
    <source>
        <strain evidence="2">DSM 15465 / Z2491</strain>
    </source>
</reference>
<organism evidence="1 2">
    <name type="scientific">Neisseria meningitidis serogroup A / serotype 4A (strain DSM 15465 / Z2491)</name>
    <dbReference type="NCBI Taxonomy" id="122587"/>
    <lineage>
        <taxon>Bacteria</taxon>
        <taxon>Pseudomonadati</taxon>
        <taxon>Pseudomonadota</taxon>
        <taxon>Betaproteobacteria</taxon>
        <taxon>Neisseriales</taxon>
        <taxon>Neisseriaceae</taxon>
        <taxon>Neisseria</taxon>
    </lineage>
</organism>
<keyword evidence="1" id="KW-0238">DNA-binding</keyword>
<dbReference type="Pfam" id="PF08822">
    <property type="entry name" value="DUF1804"/>
    <property type="match status" value="1"/>
</dbReference>
<proteinExistence type="predicted"/>
<dbReference type="RefSeq" id="WP_002213612.1">
    <property type="nucleotide sequence ID" value="NC_003116.1"/>
</dbReference>
<dbReference type="EnsemblBacteria" id="CAM08496">
    <property type="protein sequence ID" value="CAM08496"/>
    <property type="gene ID" value="NMA1312"/>
</dbReference>
<dbReference type="GeneID" id="93386092"/>
<dbReference type="InterPro" id="IPR014926">
    <property type="entry name" value="Phage_D3112_Orf24"/>
</dbReference>
<dbReference type="HOGENOM" id="CLU_1601569_0_0_4"/>
<gene>
    <name evidence="1" type="ordered locus">NMA1312</name>
</gene>